<keyword evidence="1" id="KW-0812">Transmembrane</keyword>
<keyword evidence="1" id="KW-1133">Transmembrane helix</keyword>
<evidence type="ECO:0000256" key="1">
    <source>
        <dbReference type="SAM" id="Phobius"/>
    </source>
</evidence>
<gene>
    <name evidence="2" type="ORF">UBRO_12913</name>
</gene>
<reference evidence="3" key="1">
    <citation type="submission" date="2016-04" db="EMBL/GenBank/DDBJ databases">
        <authorList>
            <person name="Guldener U."/>
            <person name="Guldener U."/>
        </authorList>
    </citation>
    <scope>NUCLEOTIDE SEQUENCE [LARGE SCALE GENOMIC DNA]</scope>
    <source>
        <strain evidence="3">UB2112</strain>
    </source>
</reference>
<sequence length="148" mass="15626">MGGAGWGWLGLAGWLCSLNFTPQFSLSLSFLADSRNSRFSRAAHLVAQSRPIASSTSFVSNLVPSLVSSPFSLFPPFPFRHPSSIIHISATSATFLLSDGPLGTSFVPAVTTISSASNALLSRLLAVTQTLYGSECVRVGQSITPLHL</sequence>
<evidence type="ECO:0000313" key="3">
    <source>
        <dbReference type="Proteomes" id="UP000179920"/>
    </source>
</evidence>
<name>A0A1K0FV90_9BASI</name>
<dbReference type="EMBL" id="LT558117">
    <property type="protein sequence ID" value="SAM60796.1"/>
    <property type="molecule type" value="Genomic_DNA"/>
</dbReference>
<evidence type="ECO:0000313" key="2">
    <source>
        <dbReference type="EMBL" id="SAM60796.1"/>
    </source>
</evidence>
<accession>A0A1K0FV90</accession>
<organism evidence="2 3">
    <name type="scientific">Ustilago bromivora</name>
    <dbReference type="NCBI Taxonomy" id="307758"/>
    <lineage>
        <taxon>Eukaryota</taxon>
        <taxon>Fungi</taxon>
        <taxon>Dikarya</taxon>
        <taxon>Basidiomycota</taxon>
        <taxon>Ustilaginomycotina</taxon>
        <taxon>Ustilaginomycetes</taxon>
        <taxon>Ustilaginales</taxon>
        <taxon>Ustilaginaceae</taxon>
        <taxon>Ustilago</taxon>
    </lineage>
</organism>
<dbReference type="AlphaFoldDB" id="A0A1K0FV90"/>
<proteinExistence type="predicted"/>
<protein>
    <submittedName>
        <fullName evidence="2">Uncharacterized protein</fullName>
    </submittedName>
</protein>
<dbReference type="Proteomes" id="UP000179920">
    <property type="component" value="Chromosome I"/>
</dbReference>
<feature type="transmembrane region" description="Helical" evidence="1">
    <location>
        <begin position="6"/>
        <end position="31"/>
    </location>
</feature>
<keyword evidence="1" id="KW-0472">Membrane</keyword>